<dbReference type="EC" id="6.2.1.3" evidence="14"/>
<reference evidence="20" key="2">
    <citation type="submission" date="2025-09" db="UniProtKB">
        <authorList>
            <consortium name="Ensembl"/>
        </authorList>
    </citation>
    <scope>IDENTIFICATION</scope>
</reference>
<dbReference type="FunFam" id="3.40.50.12780:FF:000005">
    <property type="entry name" value="Solute carrier family 27 member 6"/>
    <property type="match status" value="1"/>
</dbReference>
<keyword evidence="21" id="KW-1185">Reference proteome</keyword>
<dbReference type="Gene3D" id="3.40.50.12780">
    <property type="entry name" value="N-terminal domain of ligase-like"/>
    <property type="match status" value="1"/>
</dbReference>
<evidence type="ECO:0000259" key="19">
    <source>
        <dbReference type="Pfam" id="PF00501"/>
    </source>
</evidence>
<evidence type="ECO:0000256" key="17">
    <source>
        <dbReference type="ARBA" id="ARBA00048666"/>
    </source>
</evidence>
<evidence type="ECO:0000313" key="20">
    <source>
        <dbReference type="Ensembl" id="ENSCCRP00010090314.1"/>
    </source>
</evidence>
<feature type="transmembrane region" description="Helical" evidence="18">
    <location>
        <begin position="57"/>
        <end position="74"/>
    </location>
</feature>
<comment type="catalytic activity">
    <reaction evidence="17">
        <text>tetracosanoate + ATP + CoA = tetracosanoyl-CoA + AMP + diphosphate</text>
        <dbReference type="Rhea" id="RHEA:33639"/>
        <dbReference type="ChEBI" id="CHEBI:30616"/>
        <dbReference type="ChEBI" id="CHEBI:31014"/>
        <dbReference type="ChEBI" id="CHEBI:33019"/>
        <dbReference type="ChEBI" id="CHEBI:57287"/>
        <dbReference type="ChEBI" id="CHEBI:65052"/>
        <dbReference type="ChEBI" id="CHEBI:456215"/>
    </reaction>
    <physiologicalReaction direction="left-to-right" evidence="17">
        <dbReference type="Rhea" id="RHEA:33640"/>
    </physiologicalReaction>
</comment>
<evidence type="ECO:0000256" key="16">
    <source>
        <dbReference type="ARBA" id="ARBA00041297"/>
    </source>
</evidence>
<dbReference type="GO" id="GO:0004467">
    <property type="term" value="F:long-chain fatty acid-CoA ligase activity"/>
    <property type="evidence" value="ECO:0007669"/>
    <property type="project" value="UniProtKB-EC"/>
</dbReference>
<dbReference type="Pfam" id="PF00501">
    <property type="entry name" value="AMP-binding"/>
    <property type="match status" value="1"/>
</dbReference>
<dbReference type="PANTHER" id="PTHR43107:SF4">
    <property type="entry name" value="LONG-CHAIN FATTY ACID TRANSPORT PROTEIN 2"/>
    <property type="match status" value="1"/>
</dbReference>
<dbReference type="InterPro" id="IPR000873">
    <property type="entry name" value="AMP-dep_synth/lig_dom"/>
</dbReference>
<evidence type="ECO:0000256" key="4">
    <source>
        <dbReference type="ARBA" id="ARBA00022475"/>
    </source>
</evidence>
<protein>
    <recommendedName>
        <fullName evidence="14">long-chain-fatty-acid--CoA ligase</fullName>
        <ecNumber evidence="14">6.2.1.3</ecNumber>
    </recommendedName>
    <alternativeName>
        <fullName evidence="16">Long-chain-fatty-acid--CoA ligase</fullName>
    </alternativeName>
</protein>
<evidence type="ECO:0000256" key="10">
    <source>
        <dbReference type="ARBA" id="ARBA00023055"/>
    </source>
</evidence>
<feature type="domain" description="AMP-dependent synthetase/ligase" evidence="19">
    <location>
        <begin position="114"/>
        <end position="426"/>
    </location>
</feature>
<accession>A0A8C1NIM2</accession>
<keyword evidence="9 18" id="KW-1133">Transmembrane helix</keyword>
<dbReference type="AlphaFoldDB" id="A0A8C1NIM2"/>
<feature type="transmembrane region" description="Helical" evidence="18">
    <location>
        <begin position="169"/>
        <end position="187"/>
    </location>
</feature>
<organism evidence="20 21">
    <name type="scientific">Cyprinus carpio</name>
    <name type="common">Common carp</name>
    <dbReference type="NCBI Taxonomy" id="7962"/>
    <lineage>
        <taxon>Eukaryota</taxon>
        <taxon>Metazoa</taxon>
        <taxon>Chordata</taxon>
        <taxon>Craniata</taxon>
        <taxon>Vertebrata</taxon>
        <taxon>Euteleostomi</taxon>
        <taxon>Actinopterygii</taxon>
        <taxon>Neopterygii</taxon>
        <taxon>Teleostei</taxon>
        <taxon>Ostariophysi</taxon>
        <taxon>Cypriniformes</taxon>
        <taxon>Cyprinidae</taxon>
        <taxon>Cyprininae</taxon>
        <taxon>Cyprinus</taxon>
    </lineage>
</organism>
<dbReference type="GO" id="GO:0005324">
    <property type="term" value="F:long-chain fatty acid transmembrane transporter activity"/>
    <property type="evidence" value="ECO:0007669"/>
    <property type="project" value="TreeGrafter"/>
</dbReference>
<evidence type="ECO:0000256" key="15">
    <source>
        <dbReference type="ARBA" id="ARBA00036527"/>
    </source>
</evidence>
<keyword evidence="6 18" id="KW-0812">Transmembrane</keyword>
<comment type="similarity">
    <text evidence="2">Belongs to the ATP-dependent AMP-binding enzyme family.</text>
</comment>
<dbReference type="PROSITE" id="PS00455">
    <property type="entry name" value="AMP_BINDING"/>
    <property type="match status" value="1"/>
</dbReference>
<dbReference type="InterPro" id="IPR042099">
    <property type="entry name" value="ANL_N_sf"/>
</dbReference>
<evidence type="ECO:0000256" key="11">
    <source>
        <dbReference type="ARBA" id="ARBA00023098"/>
    </source>
</evidence>
<evidence type="ECO:0000256" key="7">
    <source>
        <dbReference type="ARBA" id="ARBA00022741"/>
    </source>
</evidence>
<dbReference type="InterPro" id="IPR045851">
    <property type="entry name" value="AMP-bd_C_sf"/>
</dbReference>
<evidence type="ECO:0000256" key="1">
    <source>
        <dbReference type="ARBA" id="ARBA00004651"/>
    </source>
</evidence>
<evidence type="ECO:0000256" key="2">
    <source>
        <dbReference type="ARBA" id="ARBA00006432"/>
    </source>
</evidence>
<dbReference type="Proteomes" id="UP000694427">
    <property type="component" value="Unplaced"/>
</dbReference>
<dbReference type="PANTHER" id="PTHR43107">
    <property type="entry name" value="LONG-CHAIN FATTY ACID TRANSPORT PROTEIN"/>
    <property type="match status" value="1"/>
</dbReference>
<evidence type="ECO:0000256" key="9">
    <source>
        <dbReference type="ARBA" id="ARBA00022989"/>
    </source>
</evidence>
<keyword evidence="8" id="KW-0276">Fatty acid metabolism</keyword>
<keyword evidence="12 18" id="KW-0472">Membrane</keyword>
<dbReference type="GO" id="GO:0005886">
    <property type="term" value="C:plasma membrane"/>
    <property type="evidence" value="ECO:0007669"/>
    <property type="project" value="UniProtKB-SubCell"/>
</dbReference>
<proteinExistence type="inferred from homology"/>
<dbReference type="InterPro" id="IPR020845">
    <property type="entry name" value="AMP-binding_CS"/>
</dbReference>
<keyword evidence="3" id="KW-0813">Transport</keyword>
<comment type="subcellular location">
    <subcellularLocation>
        <location evidence="1">Cell membrane</location>
        <topology evidence="1">Multi-pass membrane protein</topology>
    </subcellularLocation>
</comment>
<evidence type="ECO:0000256" key="14">
    <source>
        <dbReference type="ARBA" id="ARBA00026121"/>
    </source>
</evidence>
<dbReference type="GO" id="GO:0044539">
    <property type="term" value="P:long-chain fatty acid import into cell"/>
    <property type="evidence" value="ECO:0007669"/>
    <property type="project" value="TreeGrafter"/>
</dbReference>
<dbReference type="GO" id="GO:0000166">
    <property type="term" value="F:nucleotide binding"/>
    <property type="evidence" value="ECO:0007669"/>
    <property type="project" value="UniProtKB-KW"/>
</dbReference>
<keyword evidence="10" id="KW-0445">Lipid transport</keyword>
<evidence type="ECO:0000256" key="6">
    <source>
        <dbReference type="ARBA" id="ARBA00022692"/>
    </source>
</evidence>
<sequence length="671" mass="75934">MSLHISGWSRATGFNLVLCMYVFFFFFNSQTPPTLHFITKCGALLESRFSGKESDLIMFWFIVSAILLLFALRFRYPYFIKEATYARRIAIAIYRTTKYLKSKPPYTLLDRFLDSVRKNPRKAFIRFQDETYSYAQTDKQSNKIARSLLKHADLHEGDTVALLLGNEPVFLWMWLALAKIGCSAALLNHNIRSKSLLHCFSCCGATVLIAGAELQDAVEEVLPALREQGISVYILTDHVTTEGLESLTDKIAQASDEPIPADLRANITLSSPAVYIYTSGTTGLPKAAVIAQLRLWAIASLFSICGVKSDDVVYICLPLYHSAGFAIGFGGAIERGATVVLKSKFSSSQFWDDCRKYNVTVIQYIGETMRYLCNTPKRVSDQVHNVRMAIGNGIRPEVWRTFISRFGNIDIKEFYGSTEGTLGFLNYAGKMGAIGRVNFFHKKLYPYALVKFDQEHDEPVRNADGFCIEVAKGKLNVLLSKHKAQFAGYARDPKQTEKKKLYNVFEKGDVYFNSGDLFRTDHENFIYFQDRVGDTFRWKGENVSTNEVSDILTMATSIEEANTYGVTVSGYEGRTGMATIILKKDHQFEPEVIFSHVTTYLPSYARPRFIRIQDCLAVTCTFKQLKGKLVEEGFNPAVITDPLFVLDETVKSYRPLTRDTYQSILDGRFRL</sequence>
<keyword evidence="7" id="KW-0547">Nucleotide-binding</keyword>
<keyword evidence="11" id="KW-0443">Lipid metabolism</keyword>
<dbReference type="SUPFAM" id="SSF56801">
    <property type="entry name" value="Acetyl-CoA synthetase-like"/>
    <property type="match status" value="1"/>
</dbReference>
<dbReference type="FunFam" id="3.30.300.30:FF:000002">
    <property type="entry name" value="Long-chain fatty acid transport protein 1"/>
    <property type="match status" value="1"/>
</dbReference>
<dbReference type="NCBIfam" id="NF006134">
    <property type="entry name" value="PRK08279.1"/>
    <property type="match status" value="1"/>
</dbReference>
<dbReference type="Gene3D" id="3.30.300.30">
    <property type="match status" value="1"/>
</dbReference>
<evidence type="ECO:0000256" key="5">
    <source>
        <dbReference type="ARBA" id="ARBA00022598"/>
    </source>
</evidence>
<name>A0A8C1NIM2_CYPCA</name>
<evidence type="ECO:0000256" key="3">
    <source>
        <dbReference type="ARBA" id="ARBA00022448"/>
    </source>
</evidence>
<comment type="catalytic activity">
    <reaction evidence="15">
        <text>a very long-chain fatty acid + ATP + CoA = a very long-chain fatty acyl-CoA + AMP + diphosphate</text>
        <dbReference type="Rhea" id="RHEA:54536"/>
        <dbReference type="ChEBI" id="CHEBI:30616"/>
        <dbReference type="ChEBI" id="CHEBI:33019"/>
        <dbReference type="ChEBI" id="CHEBI:57287"/>
        <dbReference type="ChEBI" id="CHEBI:58950"/>
        <dbReference type="ChEBI" id="CHEBI:138261"/>
        <dbReference type="ChEBI" id="CHEBI:456215"/>
    </reaction>
    <physiologicalReaction direction="left-to-right" evidence="15">
        <dbReference type="Rhea" id="RHEA:54537"/>
    </physiologicalReaction>
</comment>
<feature type="transmembrane region" description="Helical" evidence="18">
    <location>
        <begin position="7"/>
        <end position="27"/>
    </location>
</feature>
<dbReference type="GO" id="GO:0005789">
    <property type="term" value="C:endoplasmic reticulum membrane"/>
    <property type="evidence" value="ECO:0007669"/>
    <property type="project" value="TreeGrafter"/>
</dbReference>
<evidence type="ECO:0000256" key="13">
    <source>
        <dbReference type="ARBA" id="ARBA00024484"/>
    </source>
</evidence>
<dbReference type="CDD" id="cd05938">
    <property type="entry name" value="hsFATP2a_ACSVL_like"/>
    <property type="match status" value="1"/>
</dbReference>
<evidence type="ECO:0000313" key="21">
    <source>
        <dbReference type="Proteomes" id="UP000694427"/>
    </source>
</evidence>
<reference evidence="20" key="1">
    <citation type="submission" date="2025-08" db="UniProtKB">
        <authorList>
            <consortium name="Ensembl"/>
        </authorList>
    </citation>
    <scope>IDENTIFICATION</scope>
</reference>
<evidence type="ECO:0000256" key="8">
    <source>
        <dbReference type="ARBA" id="ARBA00022832"/>
    </source>
</evidence>
<evidence type="ECO:0000256" key="12">
    <source>
        <dbReference type="ARBA" id="ARBA00023136"/>
    </source>
</evidence>
<evidence type="ECO:0000256" key="18">
    <source>
        <dbReference type="SAM" id="Phobius"/>
    </source>
</evidence>
<comment type="catalytic activity">
    <reaction evidence="13">
        <text>a long-chain fatty acid + ATP + CoA = a long-chain fatty acyl-CoA + AMP + diphosphate</text>
        <dbReference type="Rhea" id="RHEA:15421"/>
        <dbReference type="ChEBI" id="CHEBI:30616"/>
        <dbReference type="ChEBI" id="CHEBI:33019"/>
        <dbReference type="ChEBI" id="CHEBI:57287"/>
        <dbReference type="ChEBI" id="CHEBI:57560"/>
        <dbReference type="ChEBI" id="CHEBI:83139"/>
        <dbReference type="ChEBI" id="CHEBI:456215"/>
        <dbReference type="EC" id="6.2.1.3"/>
    </reaction>
    <physiologicalReaction direction="left-to-right" evidence="13">
        <dbReference type="Rhea" id="RHEA:15422"/>
    </physiologicalReaction>
</comment>
<keyword evidence="5" id="KW-0436">Ligase</keyword>
<dbReference type="Ensembl" id="ENSCCRT00010100162.1">
    <property type="protein sequence ID" value="ENSCCRP00010090314.1"/>
    <property type="gene ID" value="ENSCCRG00010038490.1"/>
</dbReference>
<keyword evidence="4" id="KW-1003">Cell membrane</keyword>